<evidence type="ECO:0000313" key="3">
    <source>
        <dbReference type="Proteomes" id="UP000033054"/>
    </source>
</evidence>
<dbReference type="PATRIC" id="fig|1379870.5.peg.5858"/>
<protein>
    <submittedName>
        <fullName evidence="2">Uncharacterized protein</fullName>
    </submittedName>
</protein>
<dbReference type="Proteomes" id="UP000033054">
    <property type="component" value="Chromosome"/>
</dbReference>
<keyword evidence="1" id="KW-0812">Transmembrane</keyword>
<dbReference type="EMBL" id="CP010429">
    <property type="protein sequence ID" value="AKD58037.1"/>
    <property type="molecule type" value="Genomic_DNA"/>
</dbReference>
<dbReference type="KEGG" id="srd:SD10_27170"/>
<reference evidence="2 3" key="1">
    <citation type="journal article" date="2014" name="Curr. Microbiol.">
        <title>Spirosoma radiotolerans sp. nov., a gamma-radiation-resistant bacterium isolated from gamma ray-irradiated soil.</title>
        <authorList>
            <person name="Lee J.J."/>
            <person name="Srinivasan S."/>
            <person name="Lim S."/>
            <person name="Joe M."/>
            <person name="Im S."/>
            <person name="Bae S.I."/>
            <person name="Park K.R."/>
            <person name="Han J.H."/>
            <person name="Park S.H."/>
            <person name="Joo B.M."/>
            <person name="Park S.J."/>
            <person name="Kim M.K."/>
        </authorList>
    </citation>
    <scope>NUCLEOTIDE SEQUENCE [LARGE SCALE GENOMIC DNA]</scope>
    <source>
        <strain evidence="2 3">DG5A</strain>
    </source>
</reference>
<keyword evidence="1" id="KW-0472">Membrane</keyword>
<evidence type="ECO:0000256" key="1">
    <source>
        <dbReference type="SAM" id="Phobius"/>
    </source>
</evidence>
<accession>A0A0E4A0C4</accession>
<evidence type="ECO:0000313" key="2">
    <source>
        <dbReference type="EMBL" id="AKD58037.1"/>
    </source>
</evidence>
<dbReference type="STRING" id="1379870.SD10_27170"/>
<keyword evidence="3" id="KW-1185">Reference proteome</keyword>
<name>A0A0E4A0C4_9BACT</name>
<organism evidence="2 3">
    <name type="scientific">Spirosoma radiotolerans</name>
    <dbReference type="NCBI Taxonomy" id="1379870"/>
    <lineage>
        <taxon>Bacteria</taxon>
        <taxon>Pseudomonadati</taxon>
        <taxon>Bacteroidota</taxon>
        <taxon>Cytophagia</taxon>
        <taxon>Cytophagales</taxon>
        <taxon>Cytophagaceae</taxon>
        <taxon>Spirosoma</taxon>
    </lineage>
</organism>
<keyword evidence="1" id="KW-1133">Transmembrane helix</keyword>
<proteinExistence type="predicted"/>
<feature type="transmembrane region" description="Helical" evidence="1">
    <location>
        <begin position="6"/>
        <end position="28"/>
    </location>
</feature>
<dbReference type="AlphaFoldDB" id="A0A0E4A0C4"/>
<gene>
    <name evidence="2" type="ORF">SD10_27170</name>
</gene>
<sequence length="72" mass="8113">MHSTQYIMKKIALSVIGGSLFVAGYYHVHRHSAYVDTKPTQTALETTAKPATVFPFKTLPAFALRTDKYFTF</sequence>
<dbReference type="HOGENOM" id="CLU_2720331_0_0_10"/>